<evidence type="ECO:0000313" key="15">
    <source>
        <dbReference type="EMBL" id="SDG49868.1"/>
    </source>
</evidence>
<feature type="transmembrane region" description="Helical" evidence="14">
    <location>
        <begin position="258"/>
        <end position="276"/>
    </location>
</feature>
<dbReference type="EC" id="3.6.1.27" evidence="3 14"/>
<dbReference type="GO" id="GO:0008360">
    <property type="term" value="P:regulation of cell shape"/>
    <property type="evidence" value="ECO:0007669"/>
    <property type="project" value="UniProtKB-KW"/>
</dbReference>
<keyword evidence="14" id="KW-0133">Cell shape</keyword>
<dbReference type="Proteomes" id="UP000199495">
    <property type="component" value="Unassembled WGS sequence"/>
</dbReference>
<dbReference type="HAMAP" id="MF_01006">
    <property type="entry name" value="Undec_diphosphatase"/>
    <property type="match status" value="1"/>
</dbReference>
<keyword evidence="14" id="KW-0961">Cell wall biogenesis/degradation</keyword>
<feature type="transmembrane region" description="Helical" evidence="14">
    <location>
        <begin position="195"/>
        <end position="215"/>
    </location>
</feature>
<comment type="subcellular location">
    <subcellularLocation>
        <location evidence="1 14">Cell membrane</location>
        <topology evidence="1 14">Multi-pass membrane protein</topology>
    </subcellularLocation>
</comment>
<accession>A0A1G7UR94</accession>
<evidence type="ECO:0000256" key="2">
    <source>
        <dbReference type="ARBA" id="ARBA00010621"/>
    </source>
</evidence>
<dbReference type="RefSeq" id="WP_090594285.1">
    <property type="nucleotide sequence ID" value="NZ_FNCS01000003.1"/>
</dbReference>
<evidence type="ECO:0000256" key="9">
    <source>
        <dbReference type="ARBA" id="ARBA00023136"/>
    </source>
</evidence>
<comment type="similarity">
    <text evidence="2 14">Belongs to the UppP family.</text>
</comment>
<gene>
    <name evidence="14" type="primary">uppP</name>
    <name evidence="15" type="ORF">SAMN04487974_103219</name>
</gene>
<keyword evidence="6 14" id="KW-0812">Transmembrane</keyword>
<evidence type="ECO:0000256" key="7">
    <source>
        <dbReference type="ARBA" id="ARBA00022801"/>
    </source>
</evidence>
<evidence type="ECO:0000256" key="1">
    <source>
        <dbReference type="ARBA" id="ARBA00004651"/>
    </source>
</evidence>
<evidence type="ECO:0000256" key="14">
    <source>
        <dbReference type="HAMAP-Rule" id="MF_01006"/>
    </source>
</evidence>
<organism evidence="15 16">
    <name type="scientific">Pelagibacterium luteolum</name>
    <dbReference type="NCBI Taxonomy" id="440168"/>
    <lineage>
        <taxon>Bacteria</taxon>
        <taxon>Pseudomonadati</taxon>
        <taxon>Pseudomonadota</taxon>
        <taxon>Alphaproteobacteria</taxon>
        <taxon>Hyphomicrobiales</taxon>
        <taxon>Devosiaceae</taxon>
        <taxon>Pelagibacterium</taxon>
    </lineage>
</organism>
<dbReference type="EMBL" id="FNCS01000003">
    <property type="protein sequence ID" value="SDG49868.1"/>
    <property type="molecule type" value="Genomic_DNA"/>
</dbReference>
<evidence type="ECO:0000256" key="10">
    <source>
        <dbReference type="ARBA" id="ARBA00023251"/>
    </source>
</evidence>
<dbReference type="GO" id="GO:0071555">
    <property type="term" value="P:cell wall organization"/>
    <property type="evidence" value="ECO:0007669"/>
    <property type="project" value="UniProtKB-KW"/>
</dbReference>
<dbReference type="GO" id="GO:0009252">
    <property type="term" value="P:peptidoglycan biosynthetic process"/>
    <property type="evidence" value="ECO:0007669"/>
    <property type="project" value="UniProtKB-KW"/>
</dbReference>
<evidence type="ECO:0000256" key="4">
    <source>
        <dbReference type="ARBA" id="ARBA00021581"/>
    </source>
</evidence>
<evidence type="ECO:0000256" key="3">
    <source>
        <dbReference type="ARBA" id="ARBA00012374"/>
    </source>
</evidence>
<evidence type="ECO:0000313" key="16">
    <source>
        <dbReference type="Proteomes" id="UP000199495"/>
    </source>
</evidence>
<keyword evidence="7 14" id="KW-0378">Hydrolase</keyword>
<feature type="transmembrane region" description="Helical" evidence="14">
    <location>
        <begin position="227"/>
        <end position="246"/>
    </location>
</feature>
<dbReference type="GO" id="GO:0005886">
    <property type="term" value="C:plasma membrane"/>
    <property type="evidence" value="ECO:0007669"/>
    <property type="project" value="UniProtKB-SubCell"/>
</dbReference>
<keyword evidence="10 14" id="KW-0046">Antibiotic resistance</keyword>
<feature type="transmembrane region" description="Helical" evidence="14">
    <location>
        <begin position="122"/>
        <end position="139"/>
    </location>
</feature>
<proteinExistence type="inferred from homology"/>
<dbReference type="GO" id="GO:0050380">
    <property type="term" value="F:undecaprenyl-diphosphatase activity"/>
    <property type="evidence" value="ECO:0007669"/>
    <property type="project" value="UniProtKB-UniRule"/>
</dbReference>
<evidence type="ECO:0000256" key="12">
    <source>
        <dbReference type="ARBA" id="ARBA00032932"/>
    </source>
</evidence>
<dbReference type="AlphaFoldDB" id="A0A1G7UR94"/>
<dbReference type="Pfam" id="PF02673">
    <property type="entry name" value="BacA"/>
    <property type="match status" value="1"/>
</dbReference>
<dbReference type="OrthoDB" id="9808289at2"/>
<comment type="miscellaneous">
    <text evidence="14">Bacitracin is thought to be involved in the inhibition of peptidoglycan synthesis by sequestering undecaprenyl diphosphate, thereby reducing the pool of lipid carrier available.</text>
</comment>
<evidence type="ECO:0000256" key="6">
    <source>
        <dbReference type="ARBA" id="ARBA00022692"/>
    </source>
</evidence>
<feature type="transmembrane region" description="Helical" evidence="14">
    <location>
        <begin position="54"/>
        <end position="70"/>
    </location>
</feature>
<keyword evidence="9 14" id="KW-0472">Membrane</keyword>
<evidence type="ECO:0000256" key="11">
    <source>
        <dbReference type="ARBA" id="ARBA00032707"/>
    </source>
</evidence>
<comment type="catalytic activity">
    <reaction evidence="13 14">
        <text>di-trans,octa-cis-undecaprenyl diphosphate + H2O = di-trans,octa-cis-undecaprenyl phosphate + phosphate + H(+)</text>
        <dbReference type="Rhea" id="RHEA:28094"/>
        <dbReference type="ChEBI" id="CHEBI:15377"/>
        <dbReference type="ChEBI" id="CHEBI:15378"/>
        <dbReference type="ChEBI" id="CHEBI:43474"/>
        <dbReference type="ChEBI" id="CHEBI:58405"/>
        <dbReference type="ChEBI" id="CHEBI:60392"/>
        <dbReference type="EC" id="3.6.1.27"/>
    </reaction>
</comment>
<reference evidence="15 16" key="1">
    <citation type="submission" date="2016-10" db="EMBL/GenBank/DDBJ databases">
        <authorList>
            <person name="de Groot N.N."/>
        </authorList>
    </citation>
    <scope>NUCLEOTIDE SEQUENCE [LARGE SCALE GENOMIC DNA]</scope>
    <source>
        <strain evidence="15 16">CGMCC 1.10267</strain>
    </source>
</reference>
<keyword evidence="16" id="KW-1185">Reference proteome</keyword>
<evidence type="ECO:0000256" key="13">
    <source>
        <dbReference type="ARBA" id="ARBA00047594"/>
    </source>
</evidence>
<protein>
    <recommendedName>
        <fullName evidence="4 14">Undecaprenyl-diphosphatase</fullName>
        <ecNumber evidence="3 14">3.6.1.27</ecNumber>
    </recommendedName>
    <alternativeName>
        <fullName evidence="12 14">Bacitracin resistance protein</fullName>
    </alternativeName>
    <alternativeName>
        <fullName evidence="11 14">Undecaprenyl pyrophosphate phosphatase</fullName>
    </alternativeName>
</protein>
<sequence length="277" mass="29574">MDIISTLFLALVQGVTEFLPISSSAHLILGRWLLEGIGISTGSMTPAEELAFDIALHVGTLGAVMLYFRRDIATLFMGLIDGVTGKGGERFRLLLVVIVASIPIIIGAFLAKDFITESGRSIPIIAWTTLIFGILLWFADRRPQEKSAIESLSFRDALIIGGAQLISIIPGVSRSGICMTAGRFVGLDRPLSARVAMLLSIPTILGAGTLAGIDMVTSGDSQLTTDALIGGVFAFFFALAAIALLMKWLQRQSYTPFVVYRVVLGALLLGLLAFGLN</sequence>
<evidence type="ECO:0000256" key="5">
    <source>
        <dbReference type="ARBA" id="ARBA00022475"/>
    </source>
</evidence>
<keyword evidence="5 14" id="KW-1003">Cell membrane</keyword>
<dbReference type="PANTHER" id="PTHR30622">
    <property type="entry name" value="UNDECAPRENYL-DIPHOSPHATASE"/>
    <property type="match status" value="1"/>
</dbReference>
<dbReference type="STRING" id="440168.SAMN04487974_103219"/>
<evidence type="ECO:0000256" key="8">
    <source>
        <dbReference type="ARBA" id="ARBA00022989"/>
    </source>
</evidence>
<dbReference type="GO" id="GO:0046677">
    <property type="term" value="P:response to antibiotic"/>
    <property type="evidence" value="ECO:0007669"/>
    <property type="project" value="UniProtKB-UniRule"/>
</dbReference>
<dbReference type="PANTHER" id="PTHR30622:SF4">
    <property type="entry name" value="UNDECAPRENYL-DIPHOSPHATASE"/>
    <property type="match status" value="1"/>
</dbReference>
<comment type="function">
    <text evidence="14">Catalyzes the dephosphorylation of undecaprenyl diphosphate (UPP). Confers resistance to bacitracin.</text>
</comment>
<keyword evidence="8 14" id="KW-1133">Transmembrane helix</keyword>
<keyword evidence="14" id="KW-0573">Peptidoglycan synthesis</keyword>
<dbReference type="InterPro" id="IPR003824">
    <property type="entry name" value="UppP"/>
</dbReference>
<feature type="transmembrane region" description="Helical" evidence="14">
    <location>
        <begin position="91"/>
        <end position="110"/>
    </location>
</feature>
<name>A0A1G7UR94_9HYPH</name>